<accession>A0ABS6W2D2</accession>
<protein>
    <submittedName>
        <fullName evidence="1">Uncharacterized protein</fullName>
    </submittedName>
</protein>
<gene>
    <name evidence="1" type="ORF">KW502_07680</name>
</gene>
<comment type="caution">
    <text evidence="1">The sequence shown here is derived from an EMBL/GenBank/DDBJ whole genome shotgun (WGS) entry which is preliminary data.</text>
</comment>
<dbReference type="RefSeq" id="WP_219039965.1">
    <property type="nucleotide sequence ID" value="NZ_JAHWDF010000006.1"/>
</dbReference>
<evidence type="ECO:0000313" key="2">
    <source>
        <dbReference type="Proteomes" id="UP000719267"/>
    </source>
</evidence>
<proteinExistence type="predicted"/>
<dbReference type="EMBL" id="JAHWDF010000006">
    <property type="protein sequence ID" value="MBW2961676.1"/>
    <property type="molecule type" value="Genomic_DNA"/>
</dbReference>
<keyword evidence="2" id="KW-1185">Reference proteome</keyword>
<dbReference type="Proteomes" id="UP000719267">
    <property type="component" value="Unassembled WGS sequence"/>
</dbReference>
<organism evidence="1 2">
    <name type="scientific">Mesonia aestuariivivens</name>
    <dbReference type="NCBI Taxonomy" id="2796128"/>
    <lineage>
        <taxon>Bacteria</taxon>
        <taxon>Pseudomonadati</taxon>
        <taxon>Bacteroidota</taxon>
        <taxon>Flavobacteriia</taxon>
        <taxon>Flavobacteriales</taxon>
        <taxon>Flavobacteriaceae</taxon>
        <taxon>Mesonia</taxon>
    </lineage>
</organism>
<reference evidence="1 2" key="1">
    <citation type="submission" date="2021-07" db="EMBL/GenBank/DDBJ databases">
        <title>Mesonia aestuariivivens sp. nov., isolated from a tidal flat.</title>
        <authorList>
            <person name="Kim Y.-O."/>
            <person name="Yoon J.-H."/>
        </authorList>
    </citation>
    <scope>NUCLEOTIDE SEQUENCE [LARGE SCALE GENOMIC DNA]</scope>
    <source>
        <strain evidence="1 2">JHPTF-M18</strain>
    </source>
</reference>
<evidence type="ECO:0000313" key="1">
    <source>
        <dbReference type="EMBL" id="MBW2961676.1"/>
    </source>
</evidence>
<name>A0ABS6W2D2_9FLAO</name>
<sequence>MKTNVLLLFLLFFTIKNIESQELNLHKSEVFKDIGRDSRLAFYDEDNSGNTFVLRKFYGGIDRKVRIYLLERYDSKLNKKESKEFLEKNIKELFVKNGYLHLILLEDEGKNKKFNYKVLRSPVQKFDFESFKLFLDKDAMLAHTVDVNKNSLTTNYFNETHNGYTGEVMISKNKNFIGLNLQLNNIKNETNRIAVFNLNFEKIFEHEVQQNLKDKRYEFNSFLIDDVDGSVYFLGKYKPNFLQKVKLSNEEPFSFNMFKINKDSEQVLEFKTGDNFISSLKLLESDNKLMCVGLYSTSENKATKGIAYYQIDKNSLSVHENNFLELKSKNIKNLNLKKVLVDQDENLYVAAEERYVVGTPAPGSQFSVRSSNQSFHFDNIHFAKIDNKGDLDWYYQLHKSQSSSRNYFVYFSYLFNLIDNKPYLVFNSNQKKILKDGELNIRSTSLDKMFLYALVFDQNGEYSLKLLDHDKSKKITFKTLQGLVNKNSFLLEGDFKKNKQILKLKQG</sequence>